<protein>
    <submittedName>
        <fullName evidence="2">38212_t:CDS:1</fullName>
    </submittedName>
</protein>
<evidence type="ECO:0000313" key="3">
    <source>
        <dbReference type="Proteomes" id="UP000789901"/>
    </source>
</evidence>
<dbReference type="Proteomes" id="UP000789901">
    <property type="component" value="Unassembled WGS sequence"/>
</dbReference>
<feature type="transmembrane region" description="Helical" evidence="1">
    <location>
        <begin position="17"/>
        <end position="36"/>
    </location>
</feature>
<evidence type="ECO:0000313" key="2">
    <source>
        <dbReference type="EMBL" id="CAG8837086.1"/>
    </source>
</evidence>
<proteinExistence type="predicted"/>
<dbReference type="EMBL" id="CAJVQB010055047">
    <property type="protein sequence ID" value="CAG8837086.1"/>
    <property type="molecule type" value="Genomic_DNA"/>
</dbReference>
<gene>
    <name evidence="2" type="ORF">GMARGA_LOCUS33343</name>
</gene>
<organism evidence="2 3">
    <name type="scientific">Gigaspora margarita</name>
    <dbReference type="NCBI Taxonomy" id="4874"/>
    <lineage>
        <taxon>Eukaryota</taxon>
        <taxon>Fungi</taxon>
        <taxon>Fungi incertae sedis</taxon>
        <taxon>Mucoromycota</taxon>
        <taxon>Glomeromycotina</taxon>
        <taxon>Glomeromycetes</taxon>
        <taxon>Diversisporales</taxon>
        <taxon>Gigasporaceae</taxon>
        <taxon>Gigaspora</taxon>
    </lineage>
</organism>
<evidence type="ECO:0000256" key="1">
    <source>
        <dbReference type="SAM" id="Phobius"/>
    </source>
</evidence>
<comment type="caution">
    <text evidence="2">The sequence shown here is derived from an EMBL/GenBank/DDBJ whole genome shotgun (WGS) entry which is preliminary data.</text>
</comment>
<sequence>MAFFCVGHVRLEVCSSFFVPLISQAAVGVVCLLGICNKAVYCAR</sequence>
<keyword evidence="1" id="KW-0472">Membrane</keyword>
<keyword evidence="3" id="KW-1185">Reference proteome</keyword>
<feature type="non-terminal residue" evidence="2">
    <location>
        <position position="1"/>
    </location>
</feature>
<reference evidence="2 3" key="1">
    <citation type="submission" date="2021-06" db="EMBL/GenBank/DDBJ databases">
        <authorList>
            <person name="Kallberg Y."/>
            <person name="Tangrot J."/>
            <person name="Rosling A."/>
        </authorList>
    </citation>
    <scope>NUCLEOTIDE SEQUENCE [LARGE SCALE GENOMIC DNA]</scope>
    <source>
        <strain evidence="2 3">120-4 pot B 10/14</strain>
    </source>
</reference>
<name>A0ABN7WP90_GIGMA</name>
<keyword evidence="1" id="KW-0812">Transmembrane</keyword>
<accession>A0ABN7WP90</accession>
<keyword evidence="1" id="KW-1133">Transmembrane helix</keyword>